<dbReference type="AlphaFoldDB" id="A0A1Y1BUZ5"/>
<reference evidence="1 2" key="1">
    <citation type="journal article" date="2017" name="Genome Announc.">
        <title>Complete Genome Sequence of Burkholderia stabilis FERMP-21014.</title>
        <authorList>
            <person name="Konishi K."/>
            <person name="Kumagai T."/>
            <person name="Sakasegawa S."/>
            <person name="Tamura T."/>
        </authorList>
    </citation>
    <scope>NUCLEOTIDE SEQUENCE [LARGE SCALE GENOMIC DNA]</scope>
    <source>
        <strain evidence="1 2">FERMP-21014</strain>
    </source>
</reference>
<dbReference type="Pfam" id="PF05488">
    <property type="entry name" value="PAAR_motif"/>
    <property type="match status" value="1"/>
</dbReference>
<dbReference type="InterPro" id="IPR008727">
    <property type="entry name" value="PAAR_motif"/>
</dbReference>
<gene>
    <name evidence="1" type="ORF">BSFP_041640</name>
</gene>
<evidence type="ECO:0000313" key="2">
    <source>
        <dbReference type="Proteomes" id="UP000218432"/>
    </source>
</evidence>
<organism evidence="1 2">
    <name type="scientific">Burkholderia stabilis</name>
    <dbReference type="NCBI Taxonomy" id="95485"/>
    <lineage>
        <taxon>Bacteria</taxon>
        <taxon>Pseudomonadati</taxon>
        <taxon>Pseudomonadota</taxon>
        <taxon>Betaproteobacteria</taxon>
        <taxon>Burkholderiales</taxon>
        <taxon>Burkholderiaceae</taxon>
        <taxon>Burkholderia</taxon>
        <taxon>Burkholderia cepacia complex</taxon>
    </lineage>
</organism>
<proteinExistence type="predicted"/>
<name>A0A1Y1BUZ5_9BURK</name>
<protein>
    <recommendedName>
        <fullName evidence="3">PAAR domain-containing protein</fullName>
    </recommendedName>
</protein>
<dbReference type="Proteomes" id="UP000218432">
    <property type="component" value="Chromosome 2"/>
</dbReference>
<evidence type="ECO:0008006" key="3">
    <source>
        <dbReference type="Google" id="ProtNLM"/>
    </source>
</evidence>
<sequence>MKRNYLRVGDHSSSGGTVVDGIPTTDCLGVELTYVGAKVICPACKQIGVIVANGPRWPGSMMGRQPALEGDKVACRCSPLPTMLASQSSLYVTFESDALNSMGFTSSGAQMALSPGTPQPSAGFCLSCMITAAKNAAAMIVRG</sequence>
<accession>A0A1Y1BUZ5</accession>
<dbReference type="CDD" id="cd14744">
    <property type="entry name" value="PAAR_CT_2"/>
    <property type="match status" value="1"/>
</dbReference>
<dbReference type="EMBL" id="AP018112">
    <property type="protein sequence ID" value="BAX61297.1"/>
    <property type="molecule type" value="Genomic_DNA"/>
</dbReference>
<evidence type="ECO:0000313" key="1">
    <source>
        <dbReference type="EMBL" id="BAX61297.1"/>
    </source>
</evidence>